<keyword evidence="7" id="KW-1185">Reference proteome</keyword>
<keyword evidence="2" id="KW-0378">Hydrolase</keyword>
<dbReference type="EMBL" id="CP061799">
    <property type="protein sequence ID" value="QTA82090.1"/>
    <property type="molecule type" value="Genomic_DNA"/>
</dbReference>
<dbReference type="RefSeq" id="WP_207688052.1">
    <property type="nucleotide sequence ID" value="NZ_CP061799.1"/>
</dbReference>
<dbReference type="GO" id="GO:0008658">
    <property type="term" value="F:penicillin binding"/>
    <property type="evidence" value="ECO:0007669"/>
    <property type="project" value="InterPro"/>
</dbReference>
<dbReference type="Gene3D" id="3.90.1310.10">
    <property type="entry name" value="Penicillin-binding protein 2a (Domain 2)"/>
    <property type="match status" value="1"/>
</dbReference>
<dbReference type="SUPFAM" id="SSF56519">
    <property type="entry name" value="Penicillin binding protein dimerisation domain"/>
    <property type="match status" value="1"/>
</dbReference>
<sequence length="571" mass="63183">MNYIEKKSINFRISFVRFFFVFLFLIITVKAVYLQVYCSPWLSQKAANQYEKTLTIRGKRGTIYDSKKREMAVSIDVTSIGAYPAHIKNTEDAAVSLASILNMDQRSLRLKLISRRPFIWIKRKVTPKEEKSVRDLNLYGIDFIPEHTRYYPSRFLAAQVLGFTGVDDHGLEGLEFYYDAYLKAEDFQLKVLKDALGNNFEAGKGLYSSYNGNNIILTIDRTIQYITEKHLGAGVSRFSAKSGMAVVMVPKTGAILAIANYPLFNPNSFNLYNKEYWRNRCITDPFEPGSTMKIFSAAAAIESGGCTPDTIFFCENGSYQIGKDTVHDTHSHGWLTVEKIIKYSSNIGAIKMGEMIGPKSLYSTLSRFGFGSKTGIDCPGETSGLLSPYEKWSEIDAGAISFGHGISASALQLVSGVSTIANKGAVMKPYIVQAITDKSGEYIKQFGPEKLRQAISEKTAETITNMMRTVVETGGTGVKASLDGYSVCGKTGTSDKAEKGVYTKENYIASFAGFLPVENPQLAIAVIIDEPQENHYGGVVAAPVFREIAREVLNYLNVPSQKDLKGLIAEK</sequence>
<dbReference type="KEGG" id="dli:dnl_44540"/>
<dbReference type="PANTHER" id="PTHR30627:SF1">
    <property type="entry name" value="PEPTIDOGLYCAN D,D-TRANSPEPTIDASE FTSI"/>
    <property type="match status" value="1"/>
</dbReference>
<dbReference type="InterPro" id="IPR001460">
    <property type="entry name" value="PCN-bd_Tpept"/>
</dbReference>
<evidence type="ECO:0000256" key="3">
    <source>
        <dbReference type="ARBA" id="ARBA00023136"/>
    </source>
</evidence>
<proteinExistence type="predicted"/>
<dbReference type="SUPFAM" id="SSF56601">
    <property type="entry name" value="beta-lactamase/transpeptidase-like"/>
    <property type="match status" value="1"/>
</dbReference>
<dbReference type="GO" id="GO:0005886">
    <property type="term" value="C:plasma membrane"/>
    <property type="evidence" value="ECO:0007669"/>
    <property type="project" value="TreeGrafter"/>
</dbReference>
<name>A0A975BB79_9BACT</name>
<dbReference type="AlphaFoldDB" id="A0A975BB79"/>
<organism evidence="6 7">
    <name type="scientific">Desulfonema limicola</name>
    <dbReference type="NCBI Taxonomy" id="45656"/>
    <lineage>
        <taxon>Bacteria</taxon>
        <taxon>Pseudomonadati</taxon>
        <taxon>Thermodesulfobacteriota</taxon>
        <taxon>Desulfobacteria</taxon>
        <taxon>Desulfobacterales</taxon>
        <taxon>Desulfococcaceae</taxon>
        <taxon>Desulfonema</taxon>
    </lineage>
</organism>
<feature type="domain" description="Penicillin-binding protein transpeptidase" evidence="4">
    <location>
        <begin position="243"/>
        <end position="549"/>
    </location>
</feature>
<dbReference type="Pfam" id="PF00905">
    <property type="entry name" value="Transpeptidase"/>
    <property type="match status" value="1"/>
</dbReference>
<keyword evidence="2" id="KW-0645">Protease</keyword>
<dbReference type="Pfam" id="PF03717">
    <property type="entry name" value="PBP_dimer"/>
    <property type="match status" value="1"/>
</dbReference>
<dbReference type="InterPro" id="IPR050515">
    <property type="entry name" value="Beta-lactam/transpept"/>
</dbReference>
<dbReference type="GO" id="GO:0071555">
    <property type="term" value="P:cell wall organization"/>
    <property type="evidence" value="ECO:0007669"/>
    <property type="project" value="TreeGrafter"/>
</dbReference>
<reference evidence="6" key="1">
    <citation type="journal article" date="2021" name="Microb. Physiol.">
        <title>Proteogenomic Insights into the Physiology of Marine, Sulfate-Reducing, Filamentous Desulfonema limicola and Desulfonema magnum.</title>
        <authorList>
            <person name="Schnaars V."/>
            <person name="Wohlbrand L."/>
            <person name="Scheve S."/>
            <person name="Hinrichs C."/>
            <person name="Reinhardt R."/>
            <person name="Rabus R."/>
        </authorList>
    </citation>
    <scope>NUCLEOTIDE SEQUENCE</scope>
    <source>
        <strain evidence="6">5ac10</strain>
    </source>
</reference>
<evidence type="ECO:0000313" key="6">
    <source>
        <dbReference type="EMBL" id="QTA82090.1"/>
    </source>
</evidence>
<dbReference type="Gene3D" id="3.30.450.330">
    <property type="match status" value="1"/>
</dbReference>
<accession>A0A975BB79</accession>
<gene>
    <name evidence="6" type="ORF">dnl_44540</name>
</gene>
<feature type="domain" description="Penicillin-binding protein dimerisation" evidence="5">
    <location>
        <begin position="56"/>
        <end position="199"/>
    </location>
</feature>
<keyword evidence="3" id="KW-0472">Membrane</keyword>
<comment type="subcellular location">
    <subcellularLocation>
        <location evidence="1">Membrane</location>
    </subcellularLocation>
</comment>
<dbReference type="Proteomes" id="UP000663720">
    <property type="component" value="Chromosome"/>
</dbReference>
<evidence type="ECO:0000313" key="7">
    <source>
        <dbReference type="Proteomes" id="UP000663720"/>
    </source>
</evidence>
<dbReference type="GO" id="GO:0004180">
    <property type="term" value="F:carboxypeptidase activity"/>
    <property type="evidence" value="ECO:0007669"/>
    <property type="project" value="UniProtKB-KW"/>
</dbReference>
<evidence type="ECO:0000259" key="4">
    <source>
        <dbReference type="Pfam" id="PF00905"/>
    </source>
</evidence>
<keyword evidence="2" id="KW-0121">Carboxypeptidase</keyword>
<dbReference type="Gene3D" id="3.40.710.10">
    <property type="entry name" value="DD-peptidase/beta-lactamase superfamily"/>
    <property type="match status" value="1"/>
</dbReference>
<dbReference type="PANTHER" id="PTHR30627">
    <property type="entry name" value="PEPTIDOGLYCAN D,D-TRANSPEPTIDASE"/>
    <property type="match status" value="1"/>
</dbReference>
<dbReference type="InterPro" id="IPR012338">
    <property type="entry name" value="Beta-lactam/transpept-like"/>
</dbReference>
<dbReference type="InterPro" id="IPR005311">
    <property type="entry name" value="PBP_dimer"/>
</dbReference>
<dbReference type="Gene3D" id="1.10.150.770">
    <property type="match status" value="1"/>
</dbReference>
<evidence type="ECO:0000256" key="1">
    <source>
        <dbReference type="ARBA" id="ARBA00004370"/>
    </source>
</evidence>
<dbReference type="InterPro" id="IPR036138">
    <property type="entry name" value="PBP_dimer_sf"/>
</dbReference>
<protein>
    <submittedName>
        <fullName evidence="6">Peptidoglycan D,D-transpeptidase, PenA-like</fullName>
    </submittedName>
</protein>
<evidence type="ECO:0000256" key="2">
    <source>
        <dbReference type="ARBA" id="ARBA00022645"/>
    </source>
</evidence>
<evidence type="ECO:0000259" key="5">
    <source>
        <dbReference type="Pfam" id="PF03717"/>
    </source>
</evidence>